<dbReference type="Proteomes" id="UP001180087">
    <property type="component" value="Chromosome"/>
</dbReference>
<organism evidence="2 3">
    <name type="scientific">Aciduricibacillus chroicocephali</name>
    <dbReference type="NCBI Taxonomy" id="3054939"/>
    <lineage>
        <taxon>Bacteria</taxon>
        <taxon>Bacillati</taxon>
        <taxon>Bacillota</taxon>
        <taxon>Bacilli</taxon>
        <taxon>Bacillales</taxon>
        <taxon>Bacillaceae</taxon>
        <taxon>Aciduricibacillus</taxon>
    </lineage>
</organism>
<protein>
    <recommendedName>
        <fullName evidence="4">5,10-methylene-tetrahydrofolate dehydrogenase</fullName>
    </recommendedName>
</protein>
<name>A0ABY9KXM9_9BACI</name>
<feature type="transmembrane region" description="Helical" evidence="1">
    <location>
        <begin position="288"/>
        <end position="314"/>
    </location>
</feature>
<keyword evidence="1" id="KW-1133">Transmembrane helix</keyword>
<dbReference type="RefSeq" id="WP_348029187.1">
    <property type="nucleotide sequence ID" value="NZ_CP129113.1"/>
</dbReference>
<dbReference type="EMBL" id="CP129113">
    <property type="protein sequence ID" value="WLV25399.1"/>
    <property type="molecule type" value="Genomic_DNA"/>
</dbReference>
<keyword evidence="3" id="KW-1185">Reference proteome</keyword>
<sequence>MAKVTVGLVPAPELPEVIARRLVDKLPDLFNKYVDRHTDWNCEIIVDSLAGAAENVSEIINEAEKLKEKYDWTYAICLTDLPIFSGSNIVLADANLSSSVAQISLPAFGAFPMKKRIQHSIIQMVAELYYGKLDDQHIKMAQKGIGPRTNQKQRTLFRTLIEPFTLSPIRRREAPEEIDCINVRFIIAPRLNGSLRILFGMTYANRPWTIMPSFKNVVAIAFATGAYGLIFTTLWKLSVSYNIYRFIGLNLAAVASMVLWILLSHNLWETPRGTNNPRMRRLYNSTTISTLVIAVFIYYGVLFLLFLVAVSVFVPPSLFGEATGLEGKIHLINFIRLAWLVTSVATLAGAVGAAMENGDRVRNVTYGYRQAHRYEDIRAQSKDEDS</sequence>
<proteinExistence type="predicted"/>
<accession>A0ABY9KXM9</accession>
<evidence type="ECO:0000313" key="2">
    <source>
        <dbReference type="EMBL" id="WLV25399.1"/>
    </source>
</evidence>
<feature type="transmembrane region" description="Helical" evidence="1">
    <location>
        <begin position="243"/>
        <end position="268"/>
    </location>
</feature>
<keyword evidence="1" id="KW-0812">Transmembrane</keyword>
<reference evidence="2" key="1">
    <citation type="submission" date="2023-06" db="EMBL/GenBank/DDBJ databases">
        <title>A Treasure from Seagulls: Isolation and Description of Aciduricobacillus qingdaonensis gen. nov., sp. nov., a Rare Obligately Uric Acid-utilizing Member in the Family Bacillaceae.</title>
        <authorList>
            <person name="Liu W."/>
            <person name="Wang B."/>
        </authorList>
    </citation>
    <scope>NUCLEOTIDE SEQUENCE</scope>
    <source>
        <strain evidence="2">44XB</strain>
    </source>
</reference>
<evidence type="ECO:0000313" key="3">
    <source>
        <dbReference type="Proteomes" id="UP001180087"/>
    </source>
</evidence>
<evidence type="ECO:0008006" key="4">
    <source>
        <dbReference type="Google" id="ProtNLM"/>
    </source>
</evidence>
<feature type="transmembrane region" description="Helical" evidence="1">
    <location>
        <begin position="334"/>
        <end position="355"/>
    </location>
</feature>
<gene>
    <name evidence="2" type="ORF">QR721_03990</name>
</gene>
<evidence type="ECO:0000256" key="1">
    <source>
        <dbReference type="SAM" id="Phobius"/>
    </source>
</evidence>
<feature type="transmembrane region" description="Helical" evidence="1">
    <location>
        <begin position="216"/>
        <end position="237"/>
    </location>
</feature>
<keyword evidence="1" id="KW-0472">Membrane</keyword>